<gene>
    <name evidence="2" type="ORF">EMO91_12855</name>
</gene>
<feature type="compositionally biased region" description="Basic residues" evidence="1">
    <location>
        <begin position="85"/>
        <end position="114"/>
    </location>
</feature>
<proteinExistence type="predicted"/>
<feature type="compositionally biased region" description="Low complexity" evidence="1">
    <location>
        <begin position="56"/>
        <end position="69"/>
    </location>
</feature>
<evidence type="ECO:0000313" key="3">
    <source>
        <dbReference type="Proteomes" id="UP000410049"/>
    </source>
</evidence>
<sequence>MDSDGRRHDPGVIRHRRRGAGDGAVRHDRRRARRLDRVDDGHARPGARGGTHARRPGGAVRGRAGAGAPDPDHPSRGRRLAGTPARRHGRARRARRRARAARRRRLHAARHAPPRRPLSAVSG</sequence>
<dbReference type="AlphaFoldDB" id="A0A5M9ZFU9"/>
<dbReference type="EMBL" id="RZUH01000020">
    <property type="protein sequence ID" value="KAA8825112.1"/>
    <property type="molecule type" value="Genomic_DNA"/>
</dbReference>
<protein>
    <submittedName>
        <fullName evidence="2">Uncharacterized protein</fullName>
    </submittedName>
</protein>
<evidence type="ECO:0000256" key="1">
    <source>
        <dbReference type="SAM" id="MobiDB-lite"/>
    </source>
</evidence>
<reference evidence="2 3" key="1">
    <citation type="journal article" date="2019" name="Syst. Appl. Microbiol.">
        <title>Characterization of Bifidobacterium species in feaces of the Egyptian fruit bat: Description of B. vespertilionis sp. nov. and B. rousetti sp. nov.</title>
        <authorList>
            <person name="Modesto M."/>
            <person name="Satti M."/>
            <person name="Watanabe K."/>
            <person name="Puglisi E."/>
            <person name="Morelli L."/>
            <person name="Huang C.-H."/>
            <person name="Liou J.-S."/>
            <person name="Miyashita M."/>
            <person name="Tamura T."/>
            <person name="Saito S."/>
            <person name="Mori K."/>
            <person name="Huang L."/>
            <person name="Sciavilla P."/>
            <person name="Sandri C."/>
            <person name="Spiezio C."/>
            <person name="Vitali F."/>
            <person name="Cavalieri D."/>
            <person name="Perpetuini G."/>
            <person name="Tofalo R."/>
            <person name="Bonetti A."/>
            <person name="Arita M."/>
            <person name="Mattarelli P."/>
        </authorList>
    </citation>
    <scope>NUCLEOTIDE SEQUENCE [LARGE SCALE GENOMIC DNA]</scope>
    <source>
        <strain evidence="2 3">RST17</strain>
    </source>
</reference>
<comment type="caution">
    <text evidence="2">The sequence shown here is derived from an EMBL/GenBank/DDBJ whole genome shotgun (WGS) entry which is preliminary data.</text>
</comment>
<name>A0A5M9ZFU9_9BIFI</name>
<dbReference type="Proteomes" id="UP000410049">
    <property type="component" value="Unassembled WGS sequence"/>
</dbReference>
<evidence type="ECO:0000313" key="2">
    <source>
        <dbReference type="EMBL" id="KAA8825112.1"/>
    </source>
</evidence>
<feature type="region of interest" description="Disordered" evidence="1">
    <location>
        <begin position="1"/>
        <end position="123"/>
    </location>
</feature>
<accession>A0A5M9ZFU9</accession>
<feature type="compositionally biased region" description="Basic and acidic residues" evidence="1">
    <location>
        <begin position="1"/>
        <end position="12"/>
    </location>
</feature>
<organism evidence="2 3">
    <name type="scientific">Bifidobacterium myosotis</name>
    <dbReference type="NCBI Taxonomy" id="1630166"/>
    <lineage>
        <taxon>Bacteria</taxon>
        <taxon>Bacillati</taxon>
        <taxon>Actinomycetota</taxon>
        <taxon>Actinomycetes</taxon>
        <taxon>Bifidobacteriales</taxon>
        <taxon>Bifidobacteriaceae</taxon>
        <taxon>Bifidobacterium</taxon>
    </lineage>
</organism>